<evidence type="ECO:0000313" key="2">
    <source>
        <dbReference type="Proteomes" id="UP000565711"/>
    </source>
</evidence>
<protein>
    <submittedName>
        <fullName evidence="1">Uncharacterized protein</fullName>
    </submittedName>
</protein>
<proteinExistence type="predicted"/>
<dbReference type="AlphaFoldDB" id="A0A846XWH0"/>
<gene>
    <name evidence="1" type="ORF">HGA08_12205</name>
</gene>
<accession>A0A846XWH0</accession>
<name>A0A846XWH0_9NOCA</name>
<organism evidence="1 2">
    <name type="scientific">Nocardia vermiculata</name>
    <dbReference type="NCBI Taxonomy" id="257274"/>
    <lineage>
        <taxon>Bacteria</taxon>
        <taxon>Bacillati</taxon>
        <taxon>Actinomycetota</taxon>
        <taxon>Actinomycetes</taxon>
        <taxon>Mycobacteriales</taxon>
        <taxon>Nocardiaceae</taxon>
        <taxon>Nocardia</taxon>
    </lineage>
</organism>
<dbReference type="Proteomes" id="UP000565711">
    <property type="component" value="Unassembled WGS sequence"/>
</dbReference>
<evidence type="ECO:0000313" key="1">
    <source>
        <dbReference type="EMBL" id="NKY50977.1"/>
    </source>
</evidence>
<sequence>MFVRYQAAAPNRHGRHPGVFALVNGLAWPGTLTAQQQRFRRRENNWFQENLVDPGQLAPSPYDSTRYPRAEAWFKSSAVQFLSRVQSYLAILDAHGIEWIRLASDRPGRIVYDDPFQIVVDGRT</sequence>
<keyword evidence="2" id="KW-1185">Reference proteome</keyword>
<reference evidence="1 2" key="1">
    <citation type="submission" date="2020-04" db="EMBL/GenBank/DDBJ databases">
        <title>MicrobeNet Type strains.</title>
        <authorList>
            <person name="Nicholson A.C."/>
        </authorList>
    </citation>
    <scope>NUCLEOTIDE SEQUENCE [LARGE SCALE GENOMIC DNA]</scope>
    <source>
        <strain evidence="1 2">JCM 12354</strain>
    </source>
</reference>
<dbReference type="EMBL" id="JAAXOP010000005">
    <property type="protein sequence ID" value="NKY50977.1"/>
    <property type="molecule type" value="Genomic_DNA"/>
</dbReference>
<comment type="caution">
    <text evidence="1">The sequence shown here is derived from an EMBL/GenBank/DDBJ whole genome shotgun (WGS) entry which is preliminary data.</text>
</comment>